<evidence type="ECO:0000313" key="2">
    <source>
        <dbReference type="EMBL" id="CAE6916479.1"/>
    </source>
</evidence>
<feature type="region of interest" description="Disordered" evidence="1">
    <location>
        <begin position="1"/>
        <end position="69"/>
    </location>
</feature>
<dbReference type="OrthoDB" id="430271at2759"/>
<dbReference type="Proteomes" id="UP000604046">
    <property type="component" value="Unassembled WGS sequence"/>
</dbReference>
<sequence length="104" mass="11621">MGCAAGVAVHPENVQRRQRPNGQSLMPMKQTAGPKPLRKPQFALKSSWDSTTWRGQVPSGVPRPPGRSLHEKHLNRLDLFRKNVEIAPDVFSDIVTARRQASDE</sequence>
<dbReference type="AlphaFoldDB" id="A0A812GEL1"/>
<reference evidence="2" key="1">
    <citation type="submission" date="2021-02" db="EMBL/GenBank/DDBJ databases">
        <authorList>
            <person name="Dougan E. K."/>
            <person name="Rhodes N."/>
            <person name="Thang M."/>
            <person name="Chan C."/>
        </authorList>
    </citation>
    <scope>NUCLEOTIDE SEQUENCE</scope>
</reference>
<proteinExistence type="predicted"/>
<accession>A0A812GEL1</accession>
<protein>
    <submittedName>
        <fullName evidence="2">Uncharacterized protein</fullName>
    </submittedName>
</protein>
<evidence type="ECO:0000313" key="3">
    <source>
        <dbReference type="Proteomes" id="UP000604046"/>
    </source>
</evidence>
<evidence type="ECO:0000256" key="1">
    <source>
        <dbReference type="SAM" id="MobiDB-lite"/>
    </source>
</evidence>
<comment type="caution">
    <text evidence="2">The sequence shown here is derived from an EMBL/GenBank/DDBJ whole genome shotgun (WGS) entry which is preliminary data.</text>
</comment>
<keyword evidence="3" id="KW-1185">Reference proteome</keyword>
<gene>
    <name evidence="2" type="ORF">SNAT2548_LOCUS298</name>
</gene>
<name>A0A812GEL1_9DINO</name>
<organism evidence="2 3">
    <name type="scientific">Symbiodinium natans</name>
    <dbReference type="NCBI Taxonomy" id="878477"/>
    <lineage>
        <taxon>Eukaryota</taxon>
        <taxon>Sar</taxon>
        <taxon>Alveolata</taxon>
        <taxon>Dinophyceae</taxon>
        <taxon>Suessiales</taxon>
        <taxon>Symbiodiniaceae</taxon>
        <taxon>Symbiodinium</taxon>
    </lineage>
</organism>
<dbReference type="EMBL" id="CAJNDS010000013">
    <property type="protein sequence ID" value="CAE6916479.1"/>
    <property type="molecule type" value="Genomic_DNA"/>
</dbReference>